<name>A0A9P6PRL6_9FUNG</name>
<feature type="region of interest" description="Disordered" evidence="1">
    <location>
        <begin position="101"/>
        <end position="121"/>
    </location>
</feature>
<feature type="compositionally biased region" description="Basic residues" evidence="1">
    <location>
        <begin position="22"/>
        <end position="32"/>
    </location>
</feature>
<gene>
    <name evidence="2" type="ORF">DFQ27_009279</name>
</gene>
<dbReference type="Proteomes" id="UP000807716">
    <property type="component" value="Unassembled WGS sequence"/>
</dbReference>
<evidence type="ECO:0000313" key="2">
    <source>
        <dbReference type="EMBL" id="KAG0250657.1"/>
    </source>
</evidence>
<organism evidence="2 3">
    <name type="scientific">Actinomortierella ambigua</name>
    <dbReference type="NCBI Taxonomy" id="1343610"/>
    <lineage>
        <taxon>Eukaryota</taxon>
        <taxon>Fungi</taxon>
        <taxon>Fungi incertae sedis</taxon>
        <taxon>Mucoromycota</taxon>
        <taxon>Mortierellomycotina</taxon>
        <taxon>Mortierellomycetes</taxon>
        <taxon>Mortierellales</taxon>
        <taxon>Mortierellaceae</taxon>
        <taxon>Actinomortierella</taxon>
    </lineage>
</organism>
<comment type="caution">
    <text evidence="2">The sequence shown here is derived from an EMBL/GenBank/DDBJ whole genome shotgun (WGS) entry which is preliminary data.</text>
</comment>
<reference evidence="2" key="1">
    <citation type="journal article" date="2020" name="Fungal Divers.">
        <title>Resolving the Mortierellaceae phylogeny through synthesis of multi-gene phylogenetics and phylogenomics.</title>
        <authorList>
            <person name="Vandepol N."/>
            <person name="Liber J."/>
            <person name="Desiro A."/>
            <person name="Na H."/>
            <person name="Kennedy M."/>
            <person name="Barry K."/>
            <person name="Grigoriev I.V."/>
            <person name="Miller A.N."/>
            <person name="O'Donnell K."/>
            <person name="Stajich J.E."/>
            <person name="Bonito G."/>
        </authorList>
    </citation>
    <scope>NUCLEOTIDE SEQUENCE</scope>
    <source>
        <strain evidence="2">BC1065</strain>
    </source>
</reference>
<feature type="compositionally biased region" description="Low complexity" evidence="1">
    <location>
        <begin position="57"/>
        <end position="68"/>
    </location>
</feature>
<accession>A0A9P6PRL6</accession>
<dbReference type="OrthoDB" id="2435002at2759"/>
<evidence type="ECO:0000313" key="3">
    <source>
        <dbReference type="Proteomes" id="UP000807716"/>
    </source>
</evidence>
<proteinExistence type="predicted"/>
<keyword evidence="3" id="KW-1185">Reference proteome</keyword>
<feature type="compositionally biased region" description="Low complexity" evidence="1">
    <location>
        <begin position="103"/>
        <end position="112"/>
    </location>
</feature>
<dbReference type="AlphaFoldDB" id="A0A9P6PRL6"/>
<dbReference type="EMBL" id="JAAAJB010000834">
    <property type="protein sequence ID" value="KAG0250657.1"/>
    <property type="molecule type" value="Genomic_DNA"/>
</dbReference>
<protein>
    <submittedName>
        <fullName evidence="2">Uncharacterized protein</fullName>
    </submittedName>
</protein>
<sequence>MHRQRIRDIQRLHEQQQLFASPHHRLTRRHKPAASVSRPYHDVGFPSHNLSHSQLHQQQFQQQQQQQQAHGPPSLSSSHNIQALEGNKAQGLVAQPATPQPNVARAGVAAAAWSDEQHPPRQDHYVRRFQLAQRMLQIQQMLHTQRIQQLHFMHKLSKVQQPQQQLQQQHQQNPVPELMISTPTIPSSPSSPTATNASTVVVLPQDKPKVSLSQEPCSSPNIPVGTKKASSMAEIARISLPHVDTIRKQRRQRLKAQARLRQAAAERSLKTTTTTAVDVKNDGSDAHSTVKEDATSAGNTLVGSVTSGALSDRGDEAACTTKLTLPLSSAQHVRQINKSSDAALRLSDCSISHARLKTKAELAYKKQLVRQQSLQHHMIQDHTNRYRIYQAYCLMQRAREAQAMDELKVIELKQVQTRAWVESLRCQVELEVPK</sequence>
<evidence type="ECO:0000256" key="1">
    <source>
        <dbReference type="SAM" id="MobiDB-lite"/>
    </source>
</evidence>
<feature type="region of interest" description="Disordered" evidence="1">
    <location>
        <begin position="15"/>
        <end position="79"/>
    </location>
</feature>